<keyword evidence="3" id="KW-1185">Reference proteome</keyword>
<organism evidence="2 3">
    <name type="scientific">Pseudarcicella hirudinis</name>
    <dbReference type="NCBI Taxonomy" id="1079859"/>
    <lineage>
        <taxon>Bacteria</taxon>
        <taxon>Pseudomonadati</taxon>
        <taxon>Bacteroidota</taxon>
        <taxon>Cytophagia</taxon>
        <taxon>Cytophagales</taxon>
        <taxon>Flectobacillaceae</taxon>
        <taxon>Pseudarcicella</taxon>
    </lineage>
</organism>
<evidence type="ECO:0000256" key="1">
    <source>
        <dbReference type="SAM" id="Coils"/>
    </source>
</evidence>
<keyword evidence="1" id="KW-0175">Coiled coil</keyword>
<name>A0A1I5VB50_9BACT</name>
<dbReference type="AlphaFoldDB" id="A0A1I5VB50"/>
<dbReference type="EMBL" id="FOXH01000009">
    <property type="protein sequence ID" value="SFQ04784.1"/>
    <property type="molecule type" value="Genomic_DNA"/>
</dbReference>
<gene>
    <name evidence="2" type="ORF">SAMN04515674_10922</name>
</gene>
<reference evidence="2 3" key="1">
    <citation type="submission" date="2016-10" db="EMBL/GenBank/DDBJ databases">
        <authorList>
            <person name="de Groot N.N."/>
        </authorList>
    </citation>
    <scope>NUCLEOTIDE SEQUENCE [LARGE SCALE GENOMIC DNA]</scope>
    <source>
        <strain evidence="3">E92,LMG 26720,CCM 7988</strain>
    </source>
</reference>
<feature type="coiled-coil region" evidence="1">
    <location>
        <begin position="40"/>
        <end position="67"/>
    </location>
</feature>
<sequence length="418" mass="47993">MPYKSIKIVQLMKLIKLQIILLLSAISFSGYSQIFSDTLLLNIQNNVNRLKNENENLSSRLEIQSRSLNDISKTQSLTDRTKWEKIKANLLKSTEVYKILSDDIIDLKSQVINQDYQGYIKKLSSVEKGPLGFSFEEVILKTAQNKAIFSSKSKNERFMNVLKSLKDSPIVGFIPYASQAVNLSTAAVNVAYSAGVQDKKVNFDKIKEFEKELQRYTGFYNSLDRANILNQSSSSQTVTLLEAMQIDLLEKFKKDAPRLGYNPRDVRPDESLDDYFNYMMGEFSTDFMKKHIAEIEGKYTGKDNRINLGELLQTELDVRHVNNNLDYLQDLCNKFININDQYFDLESKYYEQVKQAINVAKGNNIIEAVGERNAQMVYDDLMKELATKKKKKDSAIKSSINIKELKDKIDSVDIYKIL</sequence>
<dbReference type="Proteomes" id="UP000199306">
    <property type="component" value="Unassembled WGS sequence"/>
</dbReference>
<accession>A0A1I5VB50</accession>
<protein>
    <submittedName>
        <fullName evidence="2">Uncharacterized protein</fullName>
    </submittedName>
</protein>
<evidence type="ECO:0000313" key="3">
    <source>
        <dbReference type="Proteomes" id="UP000199306"/>
    </source>
</evidence>
<evidence type="ECO:0000313" key="2">
    <source>
        <dbReference type="EMBL" id="SFQ04784.1"/>
    </source>
</evidence>
<proteinExistence type="predicted"/>